<evidence type="ECO:0000313" key="4">
    <source>
        <dbReference type="Proteomes" id="UP000659904"/>
    </source>
</evidence>
<organism evidence="3 4">
    <name type="scientific">Catellatospora citrea</name>
    <dbReference type="NCBI Taxonomy" id="53366"/>
    <lineage>
        <taxon>Bacteria</taxon>
        <taxon>Bacillati</taxon>
        <taxon>Actinomycetota</taxon>
        <taxon>Actinomycetes</taxon>
        <taxon>Micromonosporales</taxon>
        <taxon>Micromonosporaceae</taxon>
        <taxon>Catellatospora</taxon>
    </lineage>
</organism>
<dbReference type="AlphaFoldDB" id="A0A8J3KCX4"/>
<accession>A0A8J3KCX4</accession>
<proteinExistence type="predicted"/>
<feature type="region of interest" description="Disordered" evidence="1">
    <location>
        <begin position="120"/>
        <end position="146"/>
    </location>
</feature>
<reference evidence="3 4" key="1">
    <citation type="submission" date="2021-01" db="EMBL/GenBank/DDBJ databases">
        <title>Whole genome shotgun sequence of Catellatospora citrea NBRC 14495.</title>
        <authorList>
            <person name="Komaki H."/>
            <person name="Tamura T."/>
        </authorList>
    </citation>
    <scope>NUCLEOTIDE SEQUENCE [LARGE SCALE GENOMIC DNA]</scope>
    <source>
        <strain evidence="3 4">NBRC 14495</strain>
    </source>
</reference>
<name>A0A8J3KCX4_9ACTN</name>
<dbReference type="Proteomes" id="UP000659904">
    <property type="component" value="Unassembled WGS sequence"/>
</dbReference>
<evidence type="ECO:0000259" key="2">
    <source>
        <dbReference type="Pfam" id="PF19493"/>
    </source>
</evidence>
<dbReference type="InterPro" id="IPR045794">
    <property type="entry name" value="Trypco1"/>
</dbReference>
<dbReference type="NCBIfam" id="NF041216">
    <property type="entry name" value="CU044_2847_fam"/>
    <property type="match status" value="1"/>
</dbReference>
<protein>
    <recommendedName>
        <fullName evidence="2">Trypsin-co-occurring domain-containing protein</fullName>
    </recommendedName>
</protein>
<keyword evidence="4" id="KW-1185">Reference proteome</keyword>
<gene>
    <name evidence="3" type="ORF">Cci01nite_34180</name>
</gene>
<comment type="caution">
    <text evidence="3">The sequence shown here is derived from an EMBL/GenBank/DDBJ whole genome shotgun (WGS) entry which is preliminary data.</text>
</comment>
<dbReference type="Pfam" id="PF19493">
    <property type="entry name" value="Trypco1"/>
    <property type="match status" value="1"/>
</dbReference>
<dbReference type="EMBL" id="BONH01000015">
    <property type="protein sequence ID" value="GIF98324.1"/>
    <property type="molecule type" value="Genomic_DNA"/>
</dbReference>
<feature type="domain" description="Trypsin-co-occurring" evidence="2">
    <location>
        <begin position="18"/>
        <end position="116"/>
    </location>
</feature>
<feature type="compositionally biased region" description="Low complexity" evidence="1">
    <location>
        <begin position="123"/>
        <end position="146"/>
    </location>
</feature>
<evidence type="ECO:0000256" key="1">
    <source>
        <dbReference type="SAM" id="MobiDB-lite"/>
    </source>
</evidence>
<sequence length="146" mass="15099">MGPGQGVMTTQRVVRVEVDGLQLLIETTPVSPVGTEETATGDRAAKWLLNSFDRMQDALERIAVSTGHVIARAAKVATSPDVVEVELGLSLSAKGDVILVGGSGDATLKVTMTYNRRADEIPDAGARARTPAAAPSAEGADAGETQ</sequence>
<evidence type="ECO:0000313" key="3">
    <source>
        <dbReference type="EMBL" id="GIF98324.1"/>
    </source>
</evidence>